<sequence>VHTFGQPFTLLGNRDDKSGGASVVNGFSKDALAAAWNVDEPTVEKLPTSQKGAFIIKLEDKERARGPAPRAAATWPFGDVSFNLEETQPEIVTKGGSLNFVNEFKMPVLKKVGMSAACVKLKANAIFAPGWSPNAHHVVYFTRGKGRIQVAAPGGKSELDREVSAGQLVIIPKHFPATKLAARESPLEWVTVMTSPAPVSSFLAGAHSVYKAFPFDWLVAGFDVDPELEKKVLRAQTEESIILTRQEKSADVSGQPNESGEEHAAASFDEAVEDIFG</sequence>
<dbReference type="Gene3D" id="2.60.120.10">
    <property type="entry name" value="Jelly Rolls"/>
    <property type="match status" value="2"/>
</dbReference>
<dbReference type="STRING" id="105231.A0A1Y1I9J1"/>
<keyword evidence="2" id="KW-0758">Storage protein</keyword>
<keyword evidence="4" id="KW-1015">Disulfide bond</keyword>
<dbReference type="Pfam" id="PF00190">
    <property type="entry name" value="Cupin_1"/>
    <property type="match status" value="1"/>
</dbReference>
<dbReference type="InterPro" id="IPR006044">
    <property type="entry name" value="11S_seedstore_pln"/>
</dbReference>
<evidence type="ECO:0000256" key="2">
    <source>
        <dbReference type="ARBA" id="ARBA00022761"/>
    </source>
</evidence>
<evidence type="ECO:0000313" key="7">
    <source>
        <dbReference type="EMBL" id="GAQ85366.1"/>
    </source>
</evidence>
<dbReference type="AlphaFoldDB" id="A0A1Y1I9J1"/>
<proteinExistence type="inferred from homology"/>
<dbReference type="PANTHER" id="PTHR31189">
    <property type="entry name" value="OS03G0336100 PROTEIN-RELATED"/>
    <property type="match status" value="1"/>
</dbReference>
<dbReference type="OrthoDB" id="2016041at2759"/>
<dbReference type="InterPro" id="IPR011051">
    <property type="entry name" value="RmlC_Cupin_sf"/>
</dbReference>
<dbReference type="SUPFAM" id="SSF51182">
    <property type="entry name" value="RmlC-like cupins"/>
    <property type="match status" value="1"/>
</dbReference>
<evidence type="ECO:0000256" key="1">
    <source>
        <dbReference type="ARBA" id="ARBA00007178"/>
    </source>
</evidence>
<feature type="domain" description="Cupin type-1" evidence="6">
    <location>
        <begin position="82"/>
        <end position="230"/>
    </location>
</feature>
<dbReference type="EMBL" id="DF237181">
    <property type="protein sequence ID" value="GAQ85366.1"/>
    <property type="molecule type" value="Genomic_DNA"/>
</dbReference>
<dbReference type="InterPro" id="IPR006045">
    <property type="entry name" value="Cupin_1"/>
</dbReference>
<comment type="similarity">
    <text evidence="1">Belongs to the 11S seed storage protein (globulins) family.</text>
</comment>
<keyword evidence="8" id="KW-1185">Reference proteome</keyword>
<dbReference type="OMA" id="QKGAFII"/>
<evidence type="ECO:0000256" key="5">
    <source>
        <dbReference type="SAM" id="MobiDB-lite"/>
    </source>
</evidence>
<accession>A0A1Y1I9J1</accession>
<gene>
    <name evidence="7" type="ORF">KFL_002320010</name>
</gene>
<evidence type="ECO:0000313" key="8">
    <source>
        <dbReference type="Proteomes" id="UP000054558"/>
    </source>
</evidence>
<dbReference type="GO" id="GO:0045735">
    <property type="term" value="F:nutrient reservoir activity"/>
    <property type="evidence" value="ECO:0007669"/>
    <property type="project" value="UniProtKB-KW"/>
</dbReference>
<dbReference type="InterPro" id="IPR050253">
    <property type="entry name" value="Seed_Storage-Functional"/>
</dbReference>
<keyword evidence="3" id="KW-0708">Seed storage protein</keyword>
<dbReference type="PANTHER" id="PTHR31189:SF54">
    <property type="entry name" value="11S GLOBULIN SEED STORAGE PROTEIN 2-LIKE"/>
    <property type="match status" value="1"/>
</dbReference>
<dbReference type="Proteomes" id="UP000054558">
    <property type="component" value="Unassembled WGS sequence"/>
</dbReference>
<evidence type="ECO:0000256" key="3">
    <source>
        <dbReference type="ARBA" id="ARBA00023129"/>
    </source>
</evidence>
<feature type="non-terminal residue" evidence="7">
    <location>
        <position position="1"/>
    </location>
</feature>
<dbReference type="PRINTS" id="PR00439">
    <property type="entry name" value="11SGLOBULIN"/>
</dbReference>
<dbReference type="InterPro" id="IPR014710">
    <property type="entry name" value="RmlC-like_jellyroll"/>
</dbReference>
<dbReference type="SMART" id="SM00835">
    <property type="entry name" value="Cupin_1"/>
    <property type="match status" value="1"/>
</dbReference>
<feature type="region of interest" description="Disordered" evidence="5">
    <location>
        <begin position="244"/>
        <end position="277"/>
    </location>
</feature>
<name>A0A1Y1I9J1_KLENI</name>
<evidence type="ECO:0000256" key="4">
    <source>
        <dbReference type="ARBA" id="ARBA00023157"/>
    </source>
</evidence>
<protein>
    <recommendedName>
        <fullName evidence="6">Cupin type-1 domain-containing protein</fullName>
    </recommendedName>
</protein>
<reference evidence="7 8" key="1">
    <citation type="journal article" date="2014" name="Nat. Commun.">
        <title>Klebsormidium flaccidum genome reveals primary factors for plant terrestrial adaptation.</title>
        <authorList>
            <person name="Hori K."/>
            <person name="Maruyama F."/>
            <person name="Fujisawa T."/>
            <person name="Togashi T."/>
            <person name="Yamamoto N."/>
            <person name="Seo M."/>
            <person name="Sato S."/>
            <person name="Yamada T."/>
            <person name="Mori H."/>
            <person name="Tajima N."/>
            <person name="Moriyama T."/>
            <person name="Ikeuchi M."/>
            <person name="Watanabe M."/>
            <person name="Wada H."/>
            <person name="Kobayashi K."/>
            <person name="Saito M."/>
            <person name="Masuda T."/>
            <person name="Sasaki-Sekimoto Y."/>
            <person name="Mashiguchi K."/>
            <person name="Awai K."/>
            <person name="Shimojima M."/>
            <person name="Masuda S."/>
            <person name="Iwai M."/>
            <person name="Nobusawa T."/>
            <person name="Narise T."/>
            <person name="Kondo S."/>
            <person name="Saito H."/>
            <person name="Sato R."/>
            <person name="Murakawa M."/>
            <person name="Ihara Y."/>
            <person name="Oshima-Yamada Y."/>
            <person name="Ohtaka K."/>
            <person name="Satoh M."/>
            <person name="Sonobe K."/>
            <person name="Ishii M."/>
            <person name="Ohtani R."/>
            <person name="Kanamori-Sato M."/>
            <person name="Honoki R."/>
            <person name="Miyazaki D."/>
            <person name="Mochizuki H."/>
            <person name="Umetsu J."/>
            <person name="Higashi K."/>
            <person name="Shibata D."/>
            <person name="Kamiya Y."/>
            <person name="Sato N."/>
            <person name="Nakamura Y."/>
            <person name="Tabata S."/>
            <person name="Ida S."/>
            <person name="Kurokawa K."/>
            <person name="Ohta H."/>
        </authorList>
    </citation>
    <scope>NUCLEOTIDE SEQUENCE [LARGE SCALE GENOMIC DNA]</scope>
    <source>
        <strain evidence="7 8">NIES-2285</strain>
    </source>
</reference>
<organism evidence="7 8">
    <name type="scientific">Klebsormidium nitens</name>
    <name type="common">Green alga</name>
    <name type="synonym">Ulothrix nitens</name>
    <dbReference type="NCBI Taxonomy" id="105231"/>
    <lineage>
        <taxon>Eukaryota</taxon>
        <taxon>Viridiplantae</taxon>
        <taxon>Streptophyta</taxon>
        <taxon>Klebsormidiophyceae</taxon>
        <taxon>Klebsormidiales</taxon>
        <taxon>Klebsormidiaceae</taxon>
        <taxon>Klebsormidium</taxon>
    </lineage>
</organism>
<dbReference type="CDD" id="cd02243">
    <property type="entry name" value="cupin_11S_legumin_C"/>
    <property type="match status" value="1"/>
</dbReference>
<evidence type="ECO:0000259" key="6">
    <source>
        <dbReference type="SMART" id="SM00835"/>
    </source>
</evidence>